<keyword evidence="2" id="KW-0206">Cytoskeleton</keyword>
<dbReference type="PANTHER" id="PTHR12902">
    <property type="entry name" value="WASP-1"/>
    <property type="match status" value="1"/>
</dbReference>
<name>A0A914CI91_9BILA</name>
<comment type="subunit">
    <text evidence="2">Binds actin and the Arp2/3 complex.</text>
</comment>
<feature type="compositionally biased region" description="Acidic residues" evidence="3">
    <location>
        <begin position="472"/>
        <end position="485"/>
    </location>
</feature>
<dbReference type="Gene3D" id="6.10.280.150">
    <property type="match status" value="2"/>
</dbReference>
<feature type="compositionally biased region" description="Polar residues" evidence="3">
    <location>
        <begin position="205"/>
        <end position="218"/>
    </location>
</feature>
<keyword evidence="5" id="KW-1185">Reference proteome</keyword>
<evidence type="ECO:0000313" key="5">
    <source>
        <dbReference type="Proteomes" id="UP000887540"/>
    </source>
</evidence>
<dbReference type="AlphaFoldDB" id="A0A914CI91"/>
<dbReference type="WBParaSite" id="ACRNAN_scaffold1066.g26293.t1">
    <property type="protein sequence ID" value="ACRNAN_scaffold1066.g26293.t1"/>
    <property type="gene ID" value="ACRNAN_scaffold1066.g26293"/>
</dbReference>
<dbReference type="GO" id="GO:0034237">
    <property type="term" value="F:protein kinase A regulatory subunit binding"/>
    <property type="evidence" value="ECO:0007669"/>
    <property type="project" value="TreeGrafter"/>
</dbReference>
<reference evidence="6" key="1">
    <citation type="submission" date="2022-11" db="UniProtKB">
        <authorList>
            <consortium name="WormBaseParasite"/>
        </authorList>
    </citation>
    <scope>IDENTIFICATION</scope>
</reference>
<feature type="compositionally biased region" description="Basic and acidic residues" evidence="3">
    <location>
        <begin position="397"/>
        <end position="407"/>
    </location>
</feature>
<dbReference type="GO" id="GO:2000601">
    <property type="term" value="P:positive regulation of Arp2/3 complex-mediated actin nucleation"/>
    <property type="evidence" value="ECO:0007669"/>
    <property type="project" value="TreeGrafter"/>
</dbReference>
<accession>A0A914CI91</accession>
<feature type="region of interest" description="Disordered" evidence="3">
    <location>
        <begin position="173"/>
        <end position="218"/>
    </location>
</feature>
<evidence type="ECO:0000259" key="4">
    <source>
        <dbReference type="PROSITE" id="PS51082"/>
    </source>
</evidence>
<evidence type="ECO:0000313" key="6">
    <source>
        <dbReference type="WBParaSite" id="ACRNAN_scaffold1066.g26293.t1"/>
    </source>
</evidence>
<keyword evidence="2" id="KW-0009">Actin-binding</keyword>
<evidence type="ECO:0000256" key="3">
    <source>
        <dbReference type="SAM" id="MobiDB-lite"/>
    </source>
</evidence>
<keyword evidence="2" id="KW-0963">Cytoplasm</keyword>
<sequence>MPLVTRTVSPIDVSRHRLNPSVQNDELECVANGTMANLIRQLSSLSSHAEQIFREVHHETVKLDHKTNTLFLRVERLSHKVLNTELDNEQVGIEDIHLRKAFKSTNLIDQHSLDRQTLPTYLSQLYVQCDAPPQLDLLNPYRDEKKSALRYYTDPSYFFDLWKEEMLKECGSDVRRNRAKSPNIHSARSMDTSNKSPGRKRKNRQPNQTSPLHQTTTSQANVLVSHYSSVARQQFPPVPQHSNDFMNFPSEYQAPQFLRTANRNAESIPPPCMTLQAKAVNDFPQNNQRYASSHEFVANTNLPQSSIQGPPQSYSNATSGINKHLQGLRLENNFAIGELLDSIDDDDLPLPMPPPVAFGSHTMAENLPISTQPAINNSHLQFVPTSGIDATPQQMPSEKESEMEKSLLVENSAESPTIDHRTNLLMEIQSGIKLKKVQRQEELASEKAAIETQNDVAAILRRRMEHVLGNDESSESPEDDDEWDD</sequence>
<proteinExistence type="inferred from homology"/>
<dbReference type="GO" id="GO:0005856">
    <property type="term" value="C:cytoskeleton"/>
    <property type="evidence" value="ECO:0007669"/>
    <property type="project" value="UniProtKB-SubCell"/>
</dbReference>
<feature type="region of interest" description="Disordered" evidence="3">
    <location>
        <begin position="384"/>
        <end position="415"/>
    </location>
</feature>
<evidence type="ECO:0000256" key="2">
    <source>
        <dbReference type="RuleBase" id="RU367034"/>
    </source>
</evidence>
<dbReference type="GO" id="GO:0071933">
    <property type="term" value="F:Arp2/3 complex binding"/>
    <property type="evidence" value="ECO:0007669"/>
    <property type="project" value="TreeGrafter"/>
</dbReference>
<dbReference type="InterPro" id="IPR028288">
    <property type="entry name" value="SCAR/WAVE_fam"/>
</dbReference>
<dbReference type="Proteomes" id="UP000887540">
    <property type="component" value="Unplaced"/>
</dbReference>
<dbReference type="InterPro" id="IPR003124">
    <property type="entry name" value="WH2_dom"/>
</dbReference>
<dbReference type="GO" id="GO:0030036">
    <property type="term" value="P:actin cytoskeleton organization"/>
    <property type="evidence" value="ECO:0007669"/>
    <property type="project" value="UniProtKB-UniRule"/>
</dbReference>
<feature type="region of interest" description="Disordered" evidence="3">
    <location>
        <begin position="465"/>
        <end position="485"/>
    </location>
</feature>
<evidence type="ECO:0000256" key="1">
    <source>
        <dbReference type="ARBA" id="ARBA00006993"/>
    </source>
</evidence>
<feature type="domain" description="WH2" evidence="4">
    <location>
        <begin position="420"/>
        <end position="437"/>
    </location>
</feature>
<feature type="compositionally biased region" description="Polar residues" evidence="3">
    <location>
        <begin position="183"/>
        <end position="196"/>
    </location>
</feature>
<dbReference type="GO" id="GO:0003779">
    <property type="term" value="F:actin binding"/>
    <property type="evidence" value="ECO:0007669"/>
    <property type="project" value="UniProtKB-UniRule"/>
</dbReference>
<protein>
    <recommendedName>
        <fullName evidence="2">Wiskott-Aldrich syndrome protein family member</fullName>
        <shortName evidence="2">WASP family protein member</shortName>
    </recommendedName>
</protein>
<comment type="subcellular location">
    <subcellularLocation>
        <location evidence="2">Cytoplasm</location>
        <location evidence="2">Cytoskeleton</location>
    </subcellularLocation>
</comment>
<organism evidence="5 6">
    <name type="scientific">Acrobeloides nanus</name>
    <dbReference type="NCBI Taxonomy" id="290746"/>
    <lineage>
        <taxon>Eukaryota</taxon>
        <taxon>Metazoa</taxon>
        <taxon>Ecdysozoa</taxon>
        <taxon>Nematoda</taxon>
        <taxon>Chromadorea</taxon>
        <taxon>Rhabditida</taxon>
        <taxon>Tylenchina</taxon>
        <taxon>Cephalobomorpha</taxon>
        <taxon>Cephaloboidea</taxon>
        <taxon>Cephalobidae</taxon>
        <taxon>Acrobeloides</taxon>
    </lineage>
</organism>
<dbReference type="PANTHER" id="PTHR12902:SF1">
    <property type="entry name" value="WISKOTT-ALDRICH SYNDROME PROTEIN FAMILY MEMBER"/>
    <property type="match status" value="1"/>
</dbReference>
<comment type="similarity">
    <text evidence="1 2">Belongs to the SCAR/WAVE family.</text>
</comment>
<dbReference type="Gene3D" id="1.20.5.340">
    <property type="match status" value="1"/>
</dbReference>
<dbReference type="PROSITE" id="PS51082">
    <property type="entry name" value="WH2"/>
    <property type="match status" value="1"/>
</dbReference>
<comment type="function">
    <text evidence="2">Downstream effector molecule involved in the transmission of signals from tyrosine kinase receptors and small GTPases to the actin cytoskeleton. Promotes formation of actin filaments. Part of the WAVE complex that regulates lamellipodia formation. The WAVE complex regulates actin filament reorganization via its interaction with the Arp2/3 complex.</text>
</comment>
<dbReference type="GO" id="GO:0031209">
    <property type="term" value="C:SCAR complex"/>
    <property type="evidence" value="ECO:0007669"/>
    <property type="project" value="TreeGrafter"/>
</dbReference>